<dbReference type="InParanoid" id="A0A0P0WC29"/>
<sequence>MSPLPHPISCPPTTSTATAAGDVPPSASPSPGPAACPPAASAAPRVPINVSFTLPSCLLADNGILGCCCYPRCHCIASLLPAPPLPPPRTIASCPPPAKVARNQKKMQPR</sequence>
<feature type="compositionally biased region" description="Pro residues" evidence="1">
    <location>
        <begin position="26"/>
        <end position="36"/>
    </location>
</feature>
<dbReference type="AlphaFoldDB" id="A0A0P0WC29"/>
<evidence type="ECO:0000256" key="1">
    <source>
        <dbReference type="SAM" id="MobiDB-lite"/>
    </source>
</evidence>
<reference evidence="3" key="1">
    <citation type="journal article" date="2005" name="Nature">
        <title>The map-based sequence of the rice genome.</title>
        <authorList>
            <consortium name="International rice genome sequencing project (IRGSP)"/>
            <person name="Matsumoto T."/>
            <person name="Wu J."/>
            <person name="Kanamori H."/>
            <person name="Katayose Y."/>
            <person name="Fujisawa M."/>
            <person name="Namiki N."/>
            <person name="Mizuno H."/>
            <person name="Yamamoto K."/>
            <person name="Antonio B.A."/>
            <person name="Baba T."/>
            <person name="Sakata K."/>
            <person name="Nagamura Y."/>
            <person name="Aoki H."/>
            <person name="Arikawa K."/>
            <person name="Arita K."/>
            <person name="Bito T."/>
            <person name="Chiden Y."/>
            <person name="Fujitsuka N."/>
            <person name="Fukunaka R."/>
            <person name="Hamada M."/>
            <person name="Harada C."/>
            <person name="Hayashi A."/>
            <person name="Hijishita S."/>
            <person name="Honda M."/>
            <person name="Hosokawa S."/>
            <person name="Ichikawa Y."/>
            <person name="Idonuma A."/>
            <person name="Iijima M."/>
            <person name="Ikeda M."/>
            <person name="Ikeno M."/>
            <person name="Ito K."/>
            <person name="Ito S."/>
            <person name="Ito T."/>
            <person name="Ito Y."/>
            <person name="Ito Y."/>
            <person name="Iwabuchi A."/>
            <person name="Kamiya K."/>
            <person name="Karasawa W."/>
            <person name="Kurita K."/>
            <person name="Katagiri S."/>
            <person name="Kikuta A."/>
            <person name="Kobayashi H."/>
            <person name="Kobayashi N."/>
            <person name="Machita K."/>
            <person name="Maehara T."/>
            <person name="Masukawa M."/>
            <person name="Mizubayashi T."/>
            <person name="Mukai Y."/>
            <person name="Nagasaki H."/>
            <person name="Nagata Y."/>
            <person name="Naito S."/>
            <person name="Nakashima M."/>
            <person name="Nakama Y."/>
            <person name="Nakamichi Y."/>
            <person name="Nakamura M."/>
            <person name="Meguro A."/>
            <person name="Negishi M."/>
            <person name="Ohta I."/>
            <person name="Ohta T."/>
            <person name="Okamoto M."/>
            <person name="Ono N."/>
            <person name="Saji S."/>
            <person name="Sakaguchi M."/>
            <person name="Sakai K."/>
            <person name="Shibata M."/>
            <person name="Shimokawa T."/>
            <person name="Song J."/>
            <person name="Takazaki Y."/>
            <person name="Terasawa K."/>
            <person name="Tsugane M."/>
            <person name="Tsuji K."/>
            <person name="Ueda S."/>
            <person name="Waki K."/>
            <person name="Yamagata H."/>
            <person name="Yamamoto M."/>
            <person name="Yamamoto S."/>
            <person name="Yamane H."/>
            <person name="Yoshiki S."/>
            <person name="Yoshihara R."/>
            <person name="Yukawa K."/>
            <person name="Zhong H."/>
            <person name="Yano M."/>
            <person name="Yuan Q."/>
            <person name="Ouyang S."/>
            <person name="Liu J."/>
            <person name="Jones K.M."/>
            <person name="Gansberger K."/>
            <person name="Moffat K."/>
            <person name="Hill J."/>
            <person name="Bera J."/>
            <person name="Fadrosh D."/>
            <person name="Jin S."/>
            <person name="Johri S."/>
            <person name="Kim M."/>
            <person name="Overton L."/>
            <person name="Reardon M."/>
            <person name="Tsitrin T."/>
            <person name="Vuong H."/>
            <person name="Weaver B."/>
            <person name="Ciecko A."/>
            <person name="Tallon L."/>
            <person name="Jackson J."/>
            <person name="Pai G."/>
            <person name="Aken S.V."/>
            <person name="Utterback T."/>
            <person name="Reidmuller S."/>
            <person name="Feldblyum T."/>
            <person name="Hsiao J."/>
            <person name="Zismann V."/>
            <person name="Iobst S."/>
            <person name="de Vazeille A.R."/>
            <person name="Buell C.R."/>
            <person name="Ying K."/>
            <person name="Li Y."/>
            <person name="Lu T."/>
            <person name="Huang Y."/>
            <person name="Zhao Q."/>
            <person name="Feng Q."/>
            <person name="Zhang L."/>
            <person name="Zhu J."/>
            <person name="Weng Q."/>
            <person name="Mu J."/>
            <person name="Lu Y."/>
            <person name="Fan D."/>
            <person name="Liu Y."/>
            <person name="Guan J."/>
            <person name="Zhang Y."/>
            <person name="Yu S."/>
            <person name="Liu X."/>
            <person name="Zhang Y."/>
            <person name="Hong G."/>
            <person name="Han B."/>
            <person name="Choisne N."/>
            <person name="Demange N."/>
            <person name="Orjeda G."/>
            <person name="Samain S."/>
            <person name="Cattolico L."/>
            <person name="Pelletier E."/>
            <person name="Couloux A."/>
            <person name="Segurens B."/>
            <person name="Wincker P."/>
            <person name="D'Hont A."/>
            <person name="Scarpelli C."/>
            <person name="Weissenbach J."/>
            <person name="Salanoubat M."/>
            <person name="Quetier F."/>
            <person name="Yu Y."/>
            <person name="Kim H.R."/>
            <person name="Rambo T."/>
            <person name="Currie J."/>
            <person name="Collura K."/>
            <person name="Luo M."/>
            <person name="Yang T."/>
            <person name="Ammiraju J.S.S."/>
            <person name="Engler F."/>
            <person name="Soderlund C."/>
            <person name="Wing R.A."/>
            <person name="Palmer L.E."/>
            <person name="de la Bastide M."/>
            <person name="Spiegel L."/>
            <person name="Nascimento L."/>
            <person name="Zutavern T."/>
            <person name="O'Shaughnessy A."/>
            <person name="Dike S."/>
            <person name="Dedhia N."/>
            <person name="Preston R."/>
            <person name="Balija V."/>
            <person name="McCombie W.R."/>
            <person name="Chow T."/>
            <person name="Chen H."/>
            <person name="Chung M."/>
            <person name="Chen C."/>
            <person name="Shaw J."/>
            <person name="Wu H."/>
            <person name="Hsiao K."/>
            <person name="Chao Y."/>
            <person name="Chu M."/>
            <person name="Cheng C."/>
            <person name="Hour A."/>
            <person name="Lee P."/>
            <person name="Lin S."/>
            <person name="Lin Y."/>
            <person name="Liou J."/>
            <person name="Liu S."/>
            <person name="Hsing Y."/>
            <person name="Raghuvanshi S."/>
            <person name="Mohanty A."/>
            <person name="Bharti A.K."/>
            <person name="Gaur A."/>
            <person name="Gupta V."/>
            <person name="Kumar D."/>
            <person name="Ravi V."/>
            <person name="Vij S."/>
            <person name="Kapur A."/>
            <person name="Khurana P."/>
            <person name="Khurana P."/>
            <person name="Khurana J.P."/>
            <person name="Tyagi A.K."/>
            <person name="Gaikwad K."/>
            <person name="Singh A."/>
            <person name="Dalal V."/>
            <person name="Srivastava S."/>
            <person name="Dixit A."/>
            <person name="Pal A.K."/>
            <person name="Ghazi I.A."/>
            <person name="Yadav M."/>
            <person name="Pandit A."/>
            <person name="Bhargava A."/>
            <person name="Sureshbabu K."/>
            <person name="Batra K."/>
            <person name="Sharma T.R."/>
            <person name="Mohapatra T."/>
            <person name="Singh N.K."/>
            <person name="Messing J."/>
            <person name="Nelson A.B."/>
            <person name="Fuks G."/>
            <person name="Kavchok S."/>
            <person name="Keizer G."/>
            <person name="Linton E."/>
            <person name="Llaca V."/>
            <person name="Song R."/>
            <person name="Tanyolac B."/>
            <person name="Young S."/>
            <person name="Ho-Il K."/>
            <person name="Hahn J.H."/>
            <person name="Sangsakoo G."/>
            <person name="Vanavichit A."/>
            <person name="de Mattos Luiz.A.T."/>
            <person name="Zimmer P.D."/>
            <person name="Malone G."/>
            <person name="Dellagostin O."/>
            <person name="de Oliveira A.C."/>
            <person name="Bevan M."/>
            <person name="Bancroft I."/>
            <person name="Minx P."/>
            <person name="Cordum H."/>
            <person name="Wilson R."/>
            <person name="Cheng Z."/>
            <person name="Jin W."/>
            <person name="Jiang J."/>
            <person name="Leong S.A."/>
            <person name="Iwama H."/>
            <person name="Gojobori T."/>
            <person name="Itoh T."/>
            <person name="Niimura Y."/>
            <person name="Fujii Y."/>
            <person name="Habara T."/>
            <person name="Sakai H."/>
            <person name="Sato Y."/>
            <person name="Wilson G."/>
            <person name="Kumar K."/>
            <person name="McCouch S."/>
            <person name="Juretic N."/>
            <person name="Hoen D."/>
            <person name="Wright S."/>
            <person name="Bruskiewich R."/>
            <person name="Bureau T."/>
            <person name="Miyao A."/>
            <person name="Hirochika H."/>
            <person name="Nishikawa T."/>
            <person name="Kadowaki K."/>
            <person name="Sugiura M."/>
            <person name="Burr B."/>
            <person name="Sasaki T."/>
        </authorList>
    </citation>
    <scope>NUCLEOTIDE SEQUENCE [LARGE SCALE GENOMIC DNA]</scope>
    <source>
        <strain evidence="3">cv. Nipponbare</strain>
    </source>
</reference>
<proteinExistence type="predicted"/>
<feature type="region of interest" description="Disordered" evidence="1">
    <location>
        <begin position="1"/>
        <end position="41"/>
    </location>
</feature>
<name>A0A0P0WC29_ORYSJ</name>
<evidence type="ECO:0000313" key="2">
    <source>
        <dbReference type="EMBL" id="BAS89991.1"/>
    </source>
</evidence>
<evidence type="ECO:0000313" key="3">
    <source>
        <dbReference type="Proteomes" id="UP000059680"/>
    </source>
</evidence>
<protein>
    <submittedName>
        <fullName evidence="2">Os04g0507050 protein</fullName>
    </submittedName>
</protein>
<dbReference type="PaxDb" id="39947-A0A0P0WC29"/>
<accession>A0A0P0WC29</accession>
<feature type="region of interest" description="Disordered" evidence="1">
    <location>
        <begin position="91"/>
        <end position="110"/>
    </location>
</feature>
<gene>
    <name evidence="2" type="ordered locus">Os04g0507050</name>
    <name evidence="2" type="ORF">OSNPB_040507050</name>
</gene>
<keyword evidence="3" id="KW-1185">Reference proteome</keyword>
<dbReference type="Proteomes" id="UP000059680">
    <property type="component" value="Chromosome 4"/>
</dbReference>
<reference evidence="2 3" key="3">
    <citation type="journal article" date="2013" name="Rice">
        <title>Improvement of the Oryza sativa Nipponbare reference genome using next generation sequence and optical map data.</title>
        <authorList>
            <person name="Kawahara Y."/>
            <person name="de la Bastide M."/>
            <person name="Hamilton J.P."/>
            <person name="Kanamori H."/>
            <person name="McCombie W.R."/>
            <person name="Ouyang S."/>
            <person name="Schwartz D.C."/>
            <person name="Tanaka T."/>
            <person name="Wu J."/>
            <person name="Zhou S."/>
            <person name="Childs K.L."/>
            <person name="Davidson R.M."/>
            <person name="Lin H."/>
            <person name="Quesada-Ocampo L."/>
            <person name="Vaillancourt B."/>
            <person name="Sakai H."/>
            <person name="Lee S.S."/>
            <person name="Kim J."/>
            <person name="Numa H."/>
            <person name="Itoh T."/>
            <person name="Buell C.R."/>
            <person name="Matsumoto T."/>
        </authorList>
    </citation>
    <scope>NUCLEOTIDE SEQUENCE [LARGE SCALE GENOMIC DNA]</scope>
    <source>
        <strain evidence="3">cv. Nipponbare</strain>
    </source>
</reference>
<feature type="compositionally biased region" description="Pro residues" evidence="1">
    <location>
        <begin position="1"/>
        <end position="10"/>
    </location>
</feature>
<organism evidence="2 3">
    <name type="scientific">Oryza sativa subsp. japonica</name>
    <name type="common">Rice</name>
    <dbReference type="NCBI Taxonomy" id="39947"/>
    <lineage>
        <taxon>Eukaryota</taxon>
        <taxon>Viridiplantae</taxon>
        <taxon>Streptophyta</taxon>
        <taxon>Embryophyta</taxon>
        <taxon>Tracheophyta</taxon>
        <taxon>Spermatophyta</taxon>
        <taxon>Magnoliopsida</taxon>
        <taxon>Liliopsida</taxon>
        <taxon>Poales</taxon>
        <taxon>Poaceae</taxon>
        <taxon>BOP clade</taxon>
        <taxon>Oryzoideae</taxon>
        <taxon>Oryzeae</taxon>
        <taxon>Oryzinae</taxon>
        <taxon>Oryza</taxon>
        <taxon>Oryza sativa</taxon>
    </lineage>
</organism>
<feature type="compositionally biased region" description="Low complexity" evidence="1">
    <location>
        <begin position="13"/>
        <end position="25"/>
    </location>
</feature>
<dbReference type="EMBL" id="AP014960">
    <property type="protein sequence ID" value="BAS89991.1"/>
    <property type="molecule type" value="Genomic_DNA"/>
</dbReference>
<reference evidence="2 3" key="2">
    <citation type="journal article" date="2013" name="Plant Cell Physiol.">
        <title>Rice Annotation Project Database (RAP-DB): an integrative and interactive database for rice genomics.</title>
        <authorList>
            <person name="Sakai H."/>
            <person name="Lee S.S."/>
            <person name="Tanaka T."/>
            <person name="Numa H."/>
            <person name="Kim J."/>
            <person name="Kawahara Y."/>
            <person name="Wakimoto H."/>
            <person name="Yang C.C."/>
            <person name="Iwamoto M."/>
            <person name="Abe T."/>
            <person name="Yamada Y."/>
            <person name="Muto A."/>
            <person name="Inokuchi H."/>
            <person name="Ikemura T."/>
            <person name="Matsumoto T."/>
            <person name="Sasaki T."/>
            <person name="Itoh T."/>
        </authorList>
    </citation>
    <scope>NUCLEOTIDE SEQUENCE [LARGE SCALE GENOMIC DNA]</scope>
    <source>
        <strain evidence="3">cv. Nipponbare</strain>
    </source>
</reference>